<proteinExistence type="predicted"/>
<feature type="region of interest" description="Disordered" evidence="1">
    <location>
        <begin position="1"/>
        <end position="43"/>
    </location>
</feature>
<protein>
    <submittedName>
        <fullName evidence="2">Uncharacterized protein</fullName>
    </submittedName>
</protein>
<organism evidence="2 3">
    <name type="scientific">Novosphingobium pentaromativorans US6-1</name>
    <dbReference type="NCBI Taxonomy" id="1088721"/>
    <lineage>
        <taxon>Bacteria</taxon>
        <taxon>Pseudomonadati</taxon>
        <taxon>Pseudomonadota</taxon>
        <taxon>Alphaproteobacteria</taxon>
        <taxon>Sphingomonadales</taxon>
        <taxon>Sphingomonadaceae</taxon>
        <taxon>Novosphingobium</taxon>
    </lineage>
</organism>
<accession>G6EJ97</accession>
<gene>
    <name evidence="2" type="ORF">NSU_4418</name>
</gene>
<reference evidence="2 3" key="1">
    <citation type="journal article" date="2012" name="J. Bacteriol.">
        <title>Genome sequence of benzo(a)pyrene-degrading bacterium Novosphingobium pentaromativorans US6-1.</title>
        <authorList>
            <person name="Luo Y.R."/>
            <person name="Kang S.G."/>
            <person name="Kim S.J."/>
            <person name="Kim M.R."/>
            <person name="Li N."/>
            <person name="Lee J.H."/>
            <person name="Kwon K.K."/>
        </authorList>
    </citation>
    <scope>NUCLEOTIDE SEQUENCE [LARGE SCALE GENOMIC DNA]</scope>
    <source>
        <strain evidence="2 3">US6-1</strain>
    </source>
</reference>
<sequence>MRPQYGGVAPIRHPDQPRAKGEGDFHASPLVAKADSQPAGDLA</sequence>
<evidence type="ECO:0000313" key="3">
    <source>
        <dbReference type="Proteomes" id="UP000004030"/>
    </source>
</evidence>
<comment type="caution">
    <text evidence="2">The sequence shown here is derived from an EMBL/GenBank/DDBJ whole genome shotgun (WGS) entry which is preliminary data.</text>
</comment>
<name>G6EJ97_9SPHN</name>
<dbReference type="Proteomes" id="UP000004030">
    <property type="component" value="Unassembled WGS sequence"/>
</dbReference>
<dbReference type="AlphaFoldDB" id="G6EJ97"/>
<keyword evidence="3" id="KW-1185">Reference proteome</keyword>
<dbReference type="EMBL" id="AGFM01000066">
    <property type="protein sequence ID" value="EHJ58683.1"/>
    <property type="molecule type" value="Genomic_DNA"/>
</dbReference>
<dbReference type="PATRIC" id="fig|1088721.3.peg.4353"/>
<evidence type="ECO:0000313" key="2">
    <source>
        <dbReference type="EMBL" id="EHJ58683.1"/>
    </source>
</evidence>
<evidence type="ECO:0000256" key="1">
    <source>
        <dbReference type="SAM" id="MobiDB-lite"/>
    </source>
</evidence>
<feature type="compositionally biased region" description="Basic and acidic residues" evidence="1">
    <location>
        <begin position="12"/>
        <end position="25"/>
    </location>
</feature>